<evidence type="ECO:0000313" key="2">
    <source>
        <dbReference type="EMBL" id="GGF29259.1"/>
    </source>
</evidence>
<accession>A0A8J3E4Q8</accession>
<dbReference type="AlphaFoldDB" id="A0A8J3E4Q8"/>
<dbReference type="Proteomes" id="UP000646365">
    <property type="component" value="Unassembled WGS sequence"/>
</dbReference>
<feature type="compositionally biased region" description="Polar residues" evidence="1">
    <location>
        <begin position="43"/>
        <end position="56"/>
    </location>
</feature>
<reference evidence="2" key="1">
    <citation type="journal article" date="2014" name="Int. J. Syst. Evol. Microbiol.">
        <title>Complete genome sequence of Corynebacterium casei LMG S-19264T (=DSM 44701T), isolated from a smear-ripened cheese.</title>
        <authorList>
            <consortium name="US DOE Joint Genome Institute (JGI-PGF)"/>
            <person name="Walter F."/>
            <person name="Albersmeier A."/>
            <person name="Kalinowski J."/>
            <person name="Ruckert C."/>
        </authorList>
    </citation>
    <scope>NUCLEOTIDE SEQUENCE</scope>
    <source>
        <strain evidence="2">CGMCC 1.15725</strain>
    </source>
</reference>
<organism evidence="2 3">
    <name type="scientific">Aliidongia dinghuensis</name>
    <dbReference type="NCBI Taxonomy" id="1867774"/>
    <lineage>
        <taxon>Bacteria</taxon>
        <taxon>Pseudomonadati</taxon>
        <taxon>Pseudomonadota</taxon>
        <taxon>Alphaproteobacteria</taxon>
        <taxon>Rhodospirillales</taxon>
        <taxon>Dongiaceae</taxon>
        <taxon>Aliidongia</taxon>
    </lineage>
</organism>
<reference evidence="2" key="2">
    <citation type="submission" date="2020-09" db="EMBL/GenBank/DDBJ databases">
        <authorList>
            <person name="Sun Q."/>
            <person name="Zhou Y."/>
        </authorList>
    </citation>
    <scope>NUCLEOTIDE SEQUENCE</scope>
    <source>
        <strain evidence="2">CGMCC 1.15725</strain>
    </source>
</reference>
<keyword evidence="3" id="KW-1185">Reference proteome</keyword>
<feature type="region of interest" description="Disordered" evidence="1">
    <location>
        <begin position="1"/>
        <end position="70"/>
    </location>
</feature>
<sequence length="70" mass="7386">MACTVPREVEPSRMVEADEGDDGDQSHEARQHDCVRLGDDGSQFVSLSTDGLSTDRPQIEGGGPAVSGRA</sequence>
<proteinExistence type="predicted"/>
<feature type="compositionally biased region" description="Gly residues" evidence="1">
    <location>
        <begin position="60"/>
        <end position="70"/>
    </location>
</feature>
<feature type="compositionally biased region" description="Basic and acidic residues" evidence="1">
    <location>
        <begin position="7"/>
        <end position="16"/>
    </location>
</feature>
<evidence type="ECO:0000313" key="3">
    <source>
        <dbReference type="Proteomes" id="UP000646365"/>
    </source>
</evidence>
<gene>
    <name evidence="2" type="ORF">GCM10011611_39110</name>
</gene>
<evidence type="ECO:0000256" key="1">
    <source>
        <dbReference type="SAM" id="MobiDB-lite"/>
    </source>
</evidence>
<feature type="compositionally biased region" description="Basic and acidic residues" evidence="1">
    <location>
        <begin position="24"/>
        <end position="39"/>
    </location>
</feature>
<name>A0A8J3E4Q8_9PROT</name>
<dbReference type="EMBL" id="BMJQ01000010">
    <property type="protein sequence ID" value="GGF29259.1"/>
    <property type="molecule type" value="Genomic_DNA"/>
</dbReference>
<protein>
    <submittedName>
        <fullName evidence="2">Uncharacterized protein</fullName>
    </submittedName>
</protein>
<comment type="caution">
    <text evidence="2">The sequence shown here is derived from an EMBL/GenBank/DDBJ whole genome shotgun (WGS) entry which is preliminary data.</text>
</comment>